<dbReference type="EMBL" id="CP115450">
    <property type="protein sequence ID" value="WBP91870.1"/>
    <property type="molecule type" value="Genomic_DNA"/>
</dbReference>
<evidence type="ECO:0000313" key="4">
    <source>
        <dbReference type="Proteomes" id="UP001212821"/>
    </source>
</evidence>
<keyword evidence="2" id="KW-0472">Membrane</keyword>
<sequence>MLAFAATVLGRRRPLAAALWSLPLLLVKEYLGLTVAAVGLLIAWQARQDQRTPLPGLALAAVGVAATTLTLLVVLPGSTPAADSTTGSSSTAAAGTPRSGPYPCGSAGRR</sequence>
<feature type="compositionally biased region" description="Low complexity" evidence="1">
    <location>
        <begin position="79"/>
        <end position="96"/>
    </location>
</feature>
<dbReference type="Proteomes" id="UP001212821">
    <property type="component" value="Chromosome"/>
</dbReference>
<evidence type="ECO:0000256" key="1">
    <source>
        <dbReference type="SAM" id="MobiDB-lite"/>
    </source>
</evidence>
<evidence type="ECO:0000256" key="2">
    <source>
        <dbReference type="SAM" id="Phobius"/>
    </source>
</evidence>
<evidence type="ECO:0000313" key="3">
    <source>
        <dbReference type="EMBL" id="WBP91870.1"/>
    </source>
</evidence>
<protein>
    <submittedName>
        <fullName evidence="3">Uncharacterized protein</fullName>
    </submittedName>
</protein>
<feature type="region of interest" description="Disordered" evidence="1">
    <location>
        <begin position="79"/>
        <end position="110"/>
    </location>
</feature>
<keyword evidence="4" id="KW-1185">Reference proteome</keyword>
<keyword evidence="2" id="KW-1133">Transmembrane helix</keyword>
<organism evidence="3 4">
    <name type="scientific">Kitasatospora cathayae</name>
    <dbReference type="NCBI Taxonomy" id="3004092"/>
    <lineage>
        <taxon>Bacteria</taxon>
        <taxon>Bacillati</taxon>
        <taxon>Actinomycetota</taxon>
        <taxon>Actinomycetes</taxon>
        <taxon>Kitasatosporales</taxon>
        <taxon>Streptomycetaceae</taxon>
        <taxon>Kitasatospora</taxon>
    </lineage>
</organism>
<proteinExistence type="predicted"/>
<reference evidence="4" key="1">
    <citation type="submission" date="2022-12" db="EMBL/GenBank/DDBJ databases">
        <authorList>
            <person name="Mo P."/>
        </authorList>
    </citation>
    <scope>NUCLEOTIDE SEQUENCE [LARGE SCALE GENOMIC DNA]</scope>
    <source>
        <strain evidence="4">HUAS 3-15</strain>
    </source>
</reference>
<feature type="transmembrane region" description="Helical" evidence="2">
    <location>
        <begin position="27"/>
        <end position="44"/>
    </location>
</feature>
<name>A0ABY7QHV9_9ACTN</name>
<accession>A0ABY7QHV9</accession>
<gene>
    <name evidence="3" type="ORF">O1G21_35720</name>
</gene>
<keyword evidence="2" id="KW-0812">Transmembrane</keyword>
<feature type="transmembrane region" description="Helical" evidence="2">
    <location>
        <begin position="56"/>
        <end position="75"/>
    </location>
</feature>